<dbReference type="InterPro" id="IPR032710">
    <property type="entry name" value="NTF2-like_dom_sf"/>
</dbReference>
<reference evidence="2" key="1">
    <citation type="submission" date="2020-03" db="EMBL/GenBank/DDBJ databases">
        <authorList>
            <person name="Guo F."/>
        </authorList>
    </citation>
    <scope>NUCLEOTIDE SEQUENCE</scope>
    <source>
        <strain evidence="2">JCM 30134</strain>
    </source>
</reference>
<dbReference type="Gene3D" id="3.10.450.50">
    <property type="match status" value="1"/>
</dbReference>
<dbReference type="Proteomes" id="UP000787472">
    <property type="component" value="Unassembled WGS sequence"/>
</dbReference>
<accession>A0A9E5MQ72</accession>
<dbReference type="SUPFAM" id="SSF54427">
    <property type="entry name" value="NTF2-like"/>
    <property type="match status" value="1"/>
</dbReference>
<dbReference type="CDD" id="cd00531">
    <property type="entry name" value="NTF2_like"/>
    <property type="match status" value="1"/>
</dbReference>
<evidence type="ECO:0000313" key="2">
    <source>
        <dbReference type="EMBL" id="NHO68335.1"/>
    </source>
</evidence>
<protein>
    <submittedName>
        <fullName evidence="2">SnoaL-like domain-containing protein</fullName>
    </submittedName>
</protein>
<comment type="caution">
    <text evidence="2">The sequence shown here is derived from an EMBL/GenBank/DDBJ whole genome shotgun (WGS) entry which is preliminary data.</text>
</comment>
<feature type="domain" description="SnoaL-like" evidence="1">
    <location>
        <begin position="4"/>
        <end position="132"/>
    </location>
</feature>
<gene>
    <name evidence="2" type="ORF">G8770_22515</name>
</gene>
<dbReference type="InterPro" id="IPR037401">
    <property type="entry name" value="SnoaL-like"/>
</dbReference>
<dbReference type="Pfam" id="PF13577">
    <property type="entry name" value="SnoaL_4"/>
    <property type="match status" value="1"/>
</dbReference>
<evidence type="ECO:0000259" key="1">
    <source>
        <dbReference type="Pfam" id="PF13577"/>
    </source>
</evidence>
<evidence type="ECO:0000313" key="3">
    <source>
        <dbReference type="Proteomes" id="UP000787472"/>
    </source>
</evidence>
<keyword evidence="3" id="KW-1185">Reference proteome</keyword>
<name>A0A9E5MQ72_9GAMM</name>
<dbReference type="AlphaFoldDB" id="A0A9E5MQ72"/>
<dbReference type="RefSeq" id="WP_167192243.1">
    <property type="nucleotide sequence ID" value="NZ_JAAONZ010000028.1"/>
</dbReference>
<organism evidence="2 3">
    <name type="scientific">Pseudomaricurvus hydrocarbonicus</name>
    <dbReference type="NCBI Taxonomy" id="1470433"/>
    <lineage>
        <taxon>Bacteria</taxon>
        <taxon>Pseudomonadati</taxon>
        <taxon>Pseudomonadota</taxon>
        <taxon>Gammaproteobacteria</taxon>
        <taxon>Cellvibrionales</taxon>
        <taxon>Cellvibrionaceae</taxon>
        <taxon>Pseudomaricurvus</taxon>
    </lineage>
</organism>
<sequence>MTLEELAARTEIHDVLLRYCRGLDRIDMSLVRGAFHDDAYIHFPESLHIGGAEGFFKFLTDEMPRFNRTQHFLGNSLIEFDGPDIAFVETYLQADHAASERHHWKGETVKMWARYFDRFERRNGVWLIAERRLMVDLMYRYPNKENWFDDHPDASASPRDGTDRVLRKVAGYHGTPIGKKSLTDD</sequence>
<proteinExistence type="predicted"/>
<dbReference type="EMBL" id="JAAONZ010000028">
    <property type="protein sequence ID" value="NHO68335.1"/>
    <property type="molecule type" value="Genomic_DNA"/>
</dbReference>